<dbReference type="Gene3D" id="3.40.190.10">
    <property type="entry name" value="Periplasmic binding protein-like II"/>
    <property type="match status" value="2"/>
</dbReference>
<reference evidence="4 5" key="1">
    <citation type="journal article" date="2015" name="Genome Announc.">
        <title>Expanding the biotechnology potential of lactobacilli through comparative genomics of 213 strains and associated genera.</title>
        <authorList>
            <person name="Sun Z."/>
            <person name="Harris H.M."/>
            <person name="McCann A."/>
            <person name="Guo C."/>
            <person name="Argimon S."/>
            <person name="Zhang W."/>
            <person name="Yang X."/>
            <person name="Jeffery I.B."/>
            <person name="Cooney J.C."/>
            <person name="Kagawa T.F."/>
            <person name="Liu W."/>
            <person name="Song Y."/>
            <person name="Salvetti E."/>
            <person name="Wrobel A."/>
            <person name="Rasinkangas P."/>
            <person name="Parkhill J."/>
            <person name="Rea M.C."/>
            <person name="O'Sullivan O."/>
            <person name="Ritari J."/>
            <person name="Douillard F.P."/>
            <person name="Paul Ross R."/>
            <person name="Yang R."/>
            <person name="Briner A.E."/>
            <person name="Felis G.E."/>
            <person name="de Vos W.M."/>
            <person name="Barrangou R."/>
            <person name="Klaenhammer T.R."/>
            <person name="Caufield P.W."/>
            <person name="Cui Y."/>
            <person name="Zhang H."/>
            <person name="O'Toole P.W."/>
        </authorList>
    </citation>
    <scope>NUCLEOTIDE SEQUENCE [LARGE SCALE GENOMIC DNA]</scope>
    <source>
        <strain evidence="4 5">DSM 20623</strain>
    </source>
</reference>
<dbReference type="PATRIC" id="fig|1449336.4.peg.1297"/>
<evidence type="ECO:0000259" key="3">
    <source>
        <dbReference type="SMART" id="SM00062"/>
    </source>
</evidence>
<gene>
    <name evidence="4" type="ORF">IV74_GL001271</name>
</gene>
<dbReference type="PROSITE" id="PS51257">
    <property type="entry name" value="PROKAR_LIPOPROTEIN"/>
    <property type="match status" value="1"/>
</dbReference>
<feature type="chain" id="PRO_5039714652" description="Solute-binding protein family 3/N-terminal domain-containing protein" evidence="2">
    <location>
        <begin position="24"/>
        <end position="290"/>
    </location>
</feature>
<feature type="signal peptide" evidence="2">
    <location>
        <begin position="1"/>
        <end position="23"/>
    </location>
</feature>
<keyword evidence="5" id="KW-1185">Reference proteome</keyword>
<dbReference type="PANTHER" id="PTHR35936">
    <property type="entry name" value="MEMBRANE-BOUND LYTIC MUREIN TRANSGLYCOSYLASE F"/>
    <property type="match status" value="1"/>
</dbReference>
<dbReference type="eggNOG" id="COG0834">
    <property type="taxonomic scope" value="Bacteria"/>
</dbReference>
<dbReference type="Proteomes" id="UP000051658">
    <property type="component" value="Unassembled WGS sequence"/>
</dbReference>
<keyword evidence="1 2" id="KW-0732">Signal</keyword>
<evidence type="ECO:0000256" key="1">
    <source>
        <dbReference type="ARBA" id="ARBA00022729"/>
    </source>
</evidence>
<evidence type="ECO:0000313" key="4">
    <source>
        <dbReference type="EMBL" id="KRN58013.1"/>
    </source>
</evidence>
<accession>A0A0R2I9E1</accession>
<dbReference type="EMBL" id="JQBS01000001">
    <property type="protein sequence ID" value="KRN58013.1"/>
    <property type="molecule type" value="Genomic_DNA"/>
</dbReference>
<name>A0A0R2I9E1_CARDV</name>
<comment type="caution">
    <text evidence="4">The sequence shown here is derived from an EMBL/GenBank/DDBJ whole genome shotgun (WGS) entry which is preliminary data.</text>
</comment>
<dbReference type="AlphaFoldDB" id="A0A0R2I9E1"/>
<evidence type="ECO:0000313" key="5">
    <source>
        <dbReference type="Proteomes" id="UP000051658"/>
    </source>
</evidence>
<evidence type="ECO:0000256" key="2">
    <source>
        <dbReference type="SAM" id="SignalP"/>
    </source>
</evidence>
<dbReference type="PANTHER" id="PTHR35936:SF34">
    <property type="entry name" value="ABC TRANSPORTER EXTRACELLULAR-BINDING PROTEIN YCKB-RELATED"/>
    <property type="match status" value="1"/>
</dbReference>
<protein>
    <recommendedName>
        <fullName evidence="3">Solute-binding protein family 3/N-terminal domain-containing protein</fullName>
    </recommendedName>
</protein>
<dbReference type="Pfam" id="PF00497">
    <property type="entry name" value="SBP_bac_3"/>
    <property type="match status" value="1"/>
</dbReference>
<sequence>MNKRKQKWIAALVIMLAVIVAGCNGTKNKEEATQNTESAKKWAKIEKAGTLKVATPGTLYPTSFHDKKTNELTGYVVDTMNEVGKRLNLKVEYSEIGADGMFAAVNNGQVDITASDVEITKSREKKFDFSEPIKYSFGSMIVRKSDQSGIHSLKDLKGKKSAGAATTVYMDISKKYGAEPVIYDNVTNDQYLSDVANGRTDVILNDYYLQKMTVEAMPEIPVMIPEIYYKPTSIGLVMKKNDTELKAKVDEQLSAMQKDGTLTKLSEKYFGGADVSKKTDVKITEEIKVD</sequence>
<dbReference type="SUPFAM" id="SSF53850">
    <property type="entry name" value="Periplasmic binding protein-like II"/>
    <property type="match status" value="1"/>
</dbReference>
<dbReference type="InterPro" id="IPR001638">
    <property type="entry name" value="Solute-binding_3/MltF_N"/>
</dbReference>
<feature type="domain" description="Solute-binding protein family 3/N-terminal" evidence="3">
    <location>
        <begin position="50"/>
        <end position="273"/>
    </location>
</feature>
<organism evidence="4 5">
    <name type="scientific">Carnobacterium divergens DSM 20623</name>
    <dbReference type="NCBI Taxonomy" id="1449336"/>
    <lineage>
        <taxon>Bacteria</taxon>
        <taxon>Bacillati</taxon>
        <taxon>Bacillota</taxon>
        <taxon>Bacilli</taxon>
        <taxon>Lactobacillales</taxon>
        <taxon>Carnobacteriaceae</taxon>
        <taxon>Carnobacterium</taxon>
    </lineage>
</organism>
<proteinExistence type="predicted"/>
<dbReference type="SMART" id="SM00062">
    <property type="entry name" value="PBPb"/>
    <property type="match status" value="1"/>
</dbReference>